<accession>A0A8T0FA52</accession>
<evidence type="ECO:0008006" key="4">
    <source>
        <dbReference type="Google" id="ProtNLM"/>
    </source>
</evidence>
<gene>
    <name evidence="2" type="ORF">HNY73_008725</name>
</gene>
<keyword evidence="1" id="KW-0812">Transmembrane</keyword>
<reference evidence="2" key="1">
    <citation type="journal article" date="2020" name="bioRxiv">
        <title>Chromosome-level reference genome of the European wasp spider Argiope bruennichi: a resource for studies on range expansion and evolutionary adaptation.</title>
        <authorList>
            <person name="Sheffer M.M."/>
            <person name="Hoppe A."/>
            <person name="Krehenwinkel H."/>
            <person name="Uhl G."/>
            <person name="Kuss A.W."/>
            <person name="Jensen L."/>
            <person name="Jensen C."/>
            <person name="Gillespie R.G."/>
            <person name="Hoff K.J."/>
            <person name="Prost S."/>
        </authorList>
    </citation>
    <scope>NUCLEOTIDE SEQUENCE</scope>
</reference>
<dbReference type="InterPro" id="IPR008547">
    <property type="entry name" value="DUF829_TMEM53"/>
</dbReference>
<dbReference type="GO" id="GO:0017171">
    <property type="term" value="F:serine hydrolase activity"/>
    <property type="evidence" value="ECO:0007669"/>
    <property type="project" value="TreeGrafter"/>
</dbReference>
<evidence type="ECO:0000256" key="1">
    <source>
        <dbReference type="SAM" id="Phobius"/>
    </source>
</evidence>
<reference evidence="2" key="2">
    <citation type="submission" date="2020-06" db="EMBL/GenBank/DDBJ databases">
        <authorList>
            <person name="Sheffer M."/>
        </authorList>
    </citation>
    <scope>NUCLEOTIDE SEQUENCE</scope>
</reference>
<dbReference type="PANTHER" id="PTHR20908">
    <property type="entry name" value="LD15586P"/>
    <property type="match status" value="1"/>
</dbReference>
<sequence>MSTFLRQFHIISSLKSNYDRDIIPFYKVIAPVLSRHPAVRKMHTQSINRNLQLKSVDEIENVSGKKKPLAVILAWMLAKESHIEKFRQLYISRGFDVLTVNMAPKDLLFPVSGSQVIAKNVLDYFTLHKNYKDIVVHAFSVGGYLMGEMFEKCKKDGKKVKESPSYPGFLYLIVLLILRAYQLVFLVLLPKIPLPLKSLNGPSQPI</sequence>
<protein>
    <recommendedName>
        <fullName evidence="4">Transmembrane protein 53</fullName>
    </recommendedName>
</protein>
<dbReference type="PANTHER" id="PTHR20908:SF1">
    <property type="entry name" value="LD15586P"/>
    <property type="match status" value="1"/>
</dbReference>
<dbReference type="EMBL" id="JABXBU010000015">
    <property type="protein sequence ID" value="KAF8787095.1"/>
    <property type="molecule type" value="Genomic_DNA"/>
</dbReference>
<proteinExistence type="predicted"/>
<organism evidence="2 3">
    <name type="scientific">Argiope bruennichi</name>
    <name type="common">Wasp spider</name>
    <name type="synonym">Aranea bruennichi</name>
    <dbReference type="NCBI Taxonomy" id="94029"/>
    <lineage>
        <taxon>Eukaryota</taxon>
        <taxon>Metazoa</taxon>
        <taxon>Ecdysozoa</taxon>
        <taxon>Arthropoda</taxon>
        <taxon>Chelicerata</taxon>
        <taxon>Arachnida</taxon>
        <taxon>Araneae</taxon>
        <taxon>Araneomorphae</taxon>
        <taxon>Entelegynae</taxon>
        <taxon>Araneoidea</taxon>
        <taxon>Araneidae</taxon>
        <taxon>Argiope</taxon>
    </lineage>
</organism>
<keyword evidence="1" id="KW-0472">Membrane</keyword>
<name>A0A8T0FA52_ARGBR</name>
<dbReference type="AlphaFoldDB" id="A0A8T0FA52"/>
<feature type="transmembrane region" description="Helical" evidence="1">
    <location>
        <begin position="168"/>
        <end position="189"/>
    </location>
</feature>
<dbReference type="Pfam" id="PF05705">
    <property type="entry name" value="DUF829"/>
    <property type="match status" value="1"/>
</dbReference>
<keyword evidence="3" id="KW-1185">Reference proteome</keyword>
<evidence type="ECO:0000313" key="3">
    <source>
        <dbReference type="Proteomes" id="UP000807504"/>
    </source>
</evidence>
<evidence type="ECO:0000313" key="2">
    <source>
        <dbReference type="EMBL" id="KAF8787095.1"/>
    </source>
</evidence>
<dbReference type="Proteomes" id="UP000807504">
    <property type="component" value="Unassembled WGS sequence"/>
</dbReference>
<comment type="caution">
    <text evidence="2">The sequence shown here is derived from an EMBL/GenBank/DDBJ whole genome shotgun (WGS) entry which is preliminary data.</text>
</comment>
<keyword evidence="1" id="KW-1133">Transmembrane helix</keyword>